<keyword evidence="2" id="KW-0460">Magnesium</keyword>
<keyword evidence="4" id="KW-1185">Reference proteome</keyword>
<reference evidence="4" key="1">
    <citation type="submission" date="2018-09" db="EMBL/GenBank/DDBJ databases">
        <authorList>
            <person name="Tuo L."/>
        </authorList>
    </citation>
    <scope>NUCLEOTIDE SEQUENCE [LARGE SCALE GENOMIC DNA]</scope>
    <source>
        <strain evidence="4">M2BS4Y-1</strain>
    </source>
</reference>
<dbReference type="Gene3D" id="3.30.540.10">
    <property type="entry name" value="Fructose-1,6-Bisphosphatase, subunit A, domain 1"/>
    <property type="match status" value="1"/>
</dbReference>
<organism evidence="3 4">
    <name type="scientific">Aureimonas flava</name>
    <dbReference type="NCBI Taxonomy" id="2320271"/>
    <lineage>
        <taxon>Bacteria</taxon>
        <taxon>Pseudomonadati</taxon>
        <taxon>Pseudomonadota</taxon>
        <taxon>Alphaproteobacteria</taxon>
        <taxon>Hyphomicrobiales</taxon>
        <taxon>Aurantimonadaceae</taxon>
        <taxon>Aureimonas</taxon>
    </lineage>
</organism>
<dbReference type="GO" id="GO:0007165">
    <property type="term" value="P:signal transduction"/>
    <property type="evidence" value="ECO:0007669"/>
    <property type="project" value="TreeGrafter"/>
</dbReference>
<sequence>MTFDIDTLATILRDAAKAEIMPRFRRLDAGDIREKTSAIDLVTEADESAERFIKDACAGAFPDALFVGEESVAADPALLPRIGEAELSIVVDPIDGTANYAMGAPMFGVMAAVVSKERTVGGIIYDPLGDDFMIAERGAGSFLVRPDGERQRLRVAAPAPVEELFGVASSSFLPREQRRLLLQRLADIRVFANYRTAAHEYRLMASGHVHFQFYLKLMPWDHLAGSLLIEEAGGHVRKLDGSPYLPTDVDGGLLTAPDAETWQAVRTLIGTDITA</sequence>
<evidence type="ECO:0000256" key="1">
    <source>
        <dbReference type="ARBA" id="ARBA00009759"/>
    </source>
</evidence>
<comment type="cofactor">
    <cofactor evidence="2">
        <name>Mg(2+)</name>
        <dbReference type="ChEBI" id="CHEBI:18420"/>
    </cofactor>
</comment>
<dbReference type="Pfam" id="PF00459">
    <property type="entry name" value="Inositol_P"/>
    <property type="match status" value="1"/>
</dbReference>
<feature type="binding site" evidence="2">
    <location>
        <position position="69"/>
    </location>
    <ligand>
        <name>Mg(2+)</name>
        <dbReference type="ChEBI" id="CHEBI:18420"/>
        <label>1</label>
        <note>catalytic</note>
    </ligand>
</feature>
<evidence type="ECO:0000313" key="3">
    <source>
        <dbReference type="EMBL" id="RIY03620.1"/>
    </source>
</evidence>
<dbReference type="PRINTS" id="PR00377">
    <property type="entry name" value="IMPHPHTASES"/>
</dbReference>
<protein>
    <submittedName>
        <fullName evidence="3">Inositol monophosphatase</fullName>
    </submittedName>
</protein>
<dbReference type="Gene3D" id="3.40.190.80">
    <property type="match status" value="1"/>
</dbReference>
<comment type="caution">
    <text evidence="3">The sequence shown here is derived from an EMBL/GenBank/DDBJ whole genome shotgun (WGS) entry which is preliminary data.</text>
</comment>
<gene>
    <name evidence="3" type="ORF">D3218_02415</name>
</gene>
<name>A0A3A1WQF6_9HYPH</name>
<dbReference type="RefSeq" id="WP_119538276.1">
    <property type="nucleotide sequence ID" value="NZ_QYRN01000001.1"/>
</dbReference>
<dbReference type="SUPFAM" id="SSF56655">
    <property type="entry name" value="Carbohydrate phosphatase"/>
    <property type="match status" value="1"/>
</dbReference>
<dbReference type="AlphaFoldDB" id="A0A3A1WQF6"/>
<evidence type="ECO:0000256" key="2">
    <source>
        <dbReference type="PIRSR" id="PIRSR600760-2"/>
    </source>
</evidence>
<dbReference type="Proteomes" id="UP000265750">
    <property type="component" value="Unassembled WGS sequence"/>
</dbReference>
<dbReference type="OrthoDB" id="9785695at2"/>
<dbReference type="GO" id="GO:0046872">
    <property type="term" value="F:metal ion binding"/>
    <property type="evidence" value="ECO:0007669"/>
    <property type="project" value="UniProtKB-KW"/>
</dbReference>
<dbReference type="GO" id="GO:0008934">
    <property type="term" value="F:inositol monophosphate 1-phosphatase activity"/>
    <property type="evidence" value="ECO:0007669"/>
    <property type="project" value="TreeGrafter"/>
</dbReference>
<feature type="binding site" evidence="2">
    <location>
        <position position="95"/>
    </location>
    <ligand>
        <name>Mg(2+)</name>
        <dbReference type="ChEBI" id="CHEBI:18420"/>
        <label>1</label>
        <note>catalytic</note>
    </ligand>
</feature>
<dbReference type="PANTHER" id="PTHR20854">
    <property type="entry name" value="INOSITOL MONOPHOSPHATASE"/>
    <property type="match status" value="1"/>
</dbReference>
<feature type="binding site" evidence="2">
    <location>
        <position position="94"/>
    </location>
    <ligand>
        <name>Mg(2+)</name>
        <dbReference type="ChEBI" id="CHEBI:18420"/>
        <label>1</label>
        <note>catalytic</note>
    </ligand>
</feature>
<comment type="similarity">
    <text evidence="1">Belongs to the inositol monophosphatase superfamily.</text>
</comment>
<dbReference type="EMBL" id="QYRN01000001">
    <property type="protein sequence ID" value="RIY03620.1"/>
    <property type="molecule type" value="Genomic_DNA"/>
</dbReference>
<feature type="binding site" evidence="2">
    <location>
        <position position="92"/>
    </location>
    <ligand>
        <name>Mg(2+)</name>
        <dbReference type="ChEBI" id="CHEBI:18420"/>
        <label>1</label>
        <note>catalytic</note>
    </ligand>
</feature>
<proteinExistence type="inferred from homology"/>
<evidence type="ECO:0000313" key="4">
    <source>
        <dbReference type="Proteomes" id="UP000265750"/>
    </source>
</evidence>
<dbReference type="PANTHER" id="PTHR20854:SF4">
    <property type="entry name" value="INOSITOL-1-MONOPHOSPHATASE-RELATED"/>
    <property type="match status" value="1"/>
</dbReference>
<keyword evidence="2" id="KW-0479">Metal-binding</keyword>
<accession>A0A3A1WQF6</accession>
<feature type="binding site" evidence="2">
    <location>
        <position position="221"/>
    </location>
    <ligand>
        <name>Mg(2+)</name>
        <dbReference type="ChEBI" id="CHEBI:18420"/>
        <label>1</label>
        <note>catalytic</note>
    </ligand>
</feature>
<dbReference type="GO" id="GO:0006020">
    <property type="term" value="P:inositol metabolic process"/>
    <property type="evidence" value="ECO:0007669"/>
    <property type="project" value="TreeGrafter"/>
</dbReference>
<dbReference type="InterPro" id="IPR000760">
    <property type="entry name" value="Inositol_monophosphatase-like"/>
</dbReference>